<dbReference type="Proteomes" id="UP000199701">
    <property type="component" value="Unassembled WGS sequence"/>
</dbReference>
<organism evidence="2 3">
    <name type="scientific">[Clostridium] fimetarium</name>
    <dbReference type="NCBI Taxonomy" id="99656"/>
    <lineage>
        <taxon>Bacteria</taxon>
        <taxon>Bacillati</taxon>
        <taxon>Bacillota</taxon>
        <taxon>Clostridia</taxon>
        <taxon>Lachnospirales</taxon>
        <taxon>Lachnospiraceae</taxon>
    </lineage>
</organism>
<keyword evidence="3" id="KW-1185">Reference proteome</keyword>
<dbReference type="STRING" id="99656.SAMN05421659_102237"/>
<keyword evidence="1" id="KW-0732">Signal</keyword>
<feature type="chain" id="PRO_5039726318" description="Ig-like domain-containing protein" evidence="1">
    <location>
        <begin position="23"/>
        <end position="325"/>
    </location>
</feature>
<name>A0A1I0MXT9_9FIRM</name>
<evidence type="ECO:0000313" key="2">
    <source>
        <dbReference type="EMBL" id="SEV93596.1"/>
    </source>
</evidence>
<sequence>MSKAVKLLLPLAACILLITACGKKTEDKAPVETPVETQMESTVALKDTMPSEKTILNDINKSDIVKLIFNETTYTLNANSVSIIKGSIDKGNSTIYCTINQDNQNYACSTELILYYKYYDVGGWIIDKYDTQKRTVKPVGVMSKDLADAYMNYTNYKNIEYVSASDTVDADGSCIYTYKAEIPYTYMVEKYTISLKCTFNTTYGWVISINNTSMVEDWSKTCGVWSGKASSGVETFKITIASIDTTKSTCNYEYTYTSSPTYILNGNVNGLMAQDNYHYYNVIDCKYIIENKDNYMNNFEFYLGKNEGIIAVHDNNNTTYFVTKN</sequence>
<protein>
    <recommendedName>
        <fullName evidence="4">Ig-like domain-containing protein</fullName>
    </recommendedName>
</protein>
<proteinExistence type="predicted"/>
<reference evidence="2 3" key="1">
    <citation type="submission" date="2016-10" db="EMBL/GenBank/DDBJ databases">
        <authorList>
            <person name="de Groot N.N."/>
        </authorList>
    </citation>
    <scope>NUCLEOTIDE SEQUENCE [LARGE SCALE GENOMIC DNA]</scope>
    <source>
        <strain evidence="2 3">DSM 9179</strain>
    </source>
</reference>
<dbReference type="RefSeq" id="WP_092450649.1">
    <property type="nucleotide sequence ID" value="NZ_FOJI01000002.1"/>
</dbReference>
<dbReference type="PROSITE" id="PS51257">
    <property type="entry name" value="PROKAR_LIPOPROTEIN"/>
    <property type="match status" value="1"/>
</dbReference>
<dbReference type="AlphaFoldDB" id="A0A1I0MXT9"/>
<feature type="signal peptide" evidence="1">
    <location>
        <begin position="1"/>
        <end position="22"/>
    </location>
</feature>
<dbReference type="EMBL" id="FOJI01000002">
    <property type="protein sequence ID" value="SEV93596.1"/>
    <property type="molecule type" value="Genomic_DNA"/>
</dbReference>
<evidence type="ECO:0000256" key="1">
    <source>
        <dbReference type="SAM" id="SignalP"/>
    </source>
</evidence>
<gene>
    <name evidence="2" type="ORF">SAMN05421659_102237</name>
</gene>
<dbReference type="OrthoDB" id="9973073at2"/>
<evidence type="ECO:0008006" key="4">
    <source>
        <dbReference type="Google" id="ProtNLM"/>
    </source>
</evidence>
<accession>A0A1I0MXT9</accession>
<evidence type="ECO:0000313" key="3">
    <source>
        <dbReference type="Proteomes" id="UP000199701"/>
    </source>
</evidence>